<name>A0ABR1KKC7_9PEZI</name>
<organism evidence="1 2">
    <name type="scientific">Phyllosticta citriasiana</name>
    <dbReference type="NCBI Taxonomy" id="595635"/>
    <lineage>
        <taxon>Eukaryota</taxon>
        <taxon>Fungi</taxon>
        <taxon>Dikarya</taxon>
        <taxon>Ascomycota</taxon>
        <taxon>Pezizomycotina</taxon>
        <taxon>Dothideomycetes</taxon>
        <taxon>Dothideomycetes incertae sedis</taxon>
        <taxon>Botryosphaeriales</taxon>
        <taxon>Phyllostictaceae</taxon>
        <taxon>Phyllosticta</taxon>
    </lineage>
</organism>
<protein>
    <submittedName>
        <fullName evidence="1">Uncharacterized protein</fullName>
    </submittedName>
</protein>
<reference evidence="1 2" key="1">
    <citation type="submission" date="2024-04" db="EMBL/GenBank/DDBJ databases">
        <title>Phyllosticta paracitricarpa is synonymous to the EU quarantine fungus P. citricarpa based on phylogenomic analyses.</title>
        <authorList>
            <consortium name="Lawrence Berkeley National Laboratory"/>
            <person name="Van Ingen-Buijs V.A."/>
            <person name="Van Westerhoven A.C."/>
            <person name="Haridas S."/>
            <person name="Skiadas P."/>
            <person name="Martin F."/>
            <person name="Groenewald J.Z."/>
            <person name="Crous P.W."/>
            <person name="Seidl M.F."/>
        </authorList>
    </citation>
    <scope>NUCLEOTIDE SEQUENCE [LARGE SCALE GENOMIC DNA]</scope>
    <source>
        <strain evidence="1 2">CBS 123371</strain>
    </source>
</reference>
<dbReference type="Proteomes" id="UP001363622">
    <property type="component" value="Unassembled WGS sequence"/>
</dbReference>
<dbReference type="EMBL" id="JBBPHU010000007">
    <property type="protein sequence ID" value="KAK7515553.1"/>
    <property type="molecule type" value="Genomic_DNA"/>
</dbReference>
<gene>
    <name evidence="1" type="ORF">IWZ03DRAFT_206153</name>
</gene>
<evidence type="ECO:0000313" key="1">
    <source>
        <dbReference type="EMBL" id="KAK7515553.1"/>
    </source>
</evidence>
<evidence type="ECO:0000313" key="2">
    <source>
        <dbReference type="Proteomes" id="UP001363622"/>
    </source>
</evidence>
<accession>A0ABR1KKC7</accession>
<sequence length="135" mass="14739">MVEVPLVRFISCVPAVTDACCGSLLLFFFACLSVVKSKLSALVRHECSPGAAAAPKNHCLSSASLEILSFLAPDAVLPQLMNSIQMDFGKLWFHYCYVDTRLYARFTLHRQRRADSFVSDGRPASALGALGRSIV</sequence>
<keyword evidence="2" id="KW-1185">Reference proteome</keyword>
<comment type="caution">
    <text evidence="1">The sequence shown here is derived from an EMBL/GenBank/DDBJ whole genome shotgun (WGS) entry which is preliminary data.</text>
</comment>
<proteinExistence type="predicted"/>